<dbReference type="EMBL" id="RKHO01000001">
    <property type="protein sequence ID" value="ROR90683.1"/>
    <property type="molecule type" value="Genomic_DNA"/>
</dbReference>
<dbReference type="Proteomes" id="UP000281738">
    <property type="component" value="Unassembled WGS sequence"/>
</dbReference>
<evidence type="ECO:0000313" key="10">
    <source>
        <dbReference type="EMBL" id="ROR90683.1"/>
    </source>
</evidence>
<dbReference type="Gene3D" id="3.40.50.1100">
    <property type="match status" value="2"/>
</dbReference>
<keyword evidence="5" id="KW-0663">Pyridoxal phosphate</keyword>
<dbReference type="GO" id="GO:0004794">
    <property type="term" value="F:threonine deaminase activity"/>
    <property type="evidence" value="ECO:0007669"/>
    <property type="project" value="UniProtKB-EC"/>
</dbReference>
<accession>A0A3N2CT12</accession>
<comment type="catalytic activity">
    <reaction evidence="1">
        <text>L-threonine = 2-oxobutanoate + NH4(+)</text>
        <dbReference type="Rhea" id="RHEA:22108"/>
        <dbReference type="ChEBI" id="CHEBI:16763"/>
        <dbReference type="ChEBI" id="CHEBI:28938"/>
        <dbReference type="ChEBI" id="CHEBI:57926"/>
        <dbReference type="EC" id="4.3.1.19"/>
    </reaction>
</comment>
<dbReference type="InterPro" id="IPR036052">
    <property type="entry name" value="TrpB-like_PALP_sf"/>
</dbReference>
<dbReference type="OrthoDB" id="9811476at2"/>
<evidence type="ECO:0000313" key="11">
    <source>
        <dbReference type="Proteomes" id="UP000281738"/>
    </source>
</evidence>
<evidence type="ECO:0000256" key="5">
    <source>
        <dbReference type="ARBA" id="ARBA00022898"/>
    </source>
</evidence>
<reference evidence="10 11" key="1">
    <citation type="submission" date="2018-11" db="EMBL/GenBank/DDBJ databases">
        <title>Sequencing the genomes of 1000 actinobacteria strains.</title>
        <authorList>
            <person name="Klenk H.-P."/>
        </authorList>
    </citation>
    <scope>NUCLEOTIDE SEQUENCE [LARGE SCALE GENOMIC DNA]</scope>
    <source>
        <strain evidence="10 11">DSM 12652</strain>
    </source>
</reference>
<dbReference type="AlphaFoldDB" id="A0A3N2CT12"/>
<dbReference type="SUPFAM" id="SSF53686">
    <property type="entry name" value="Tryptophan synthase beta subunit-like PLP-dependent enzymes"/>
    <property type="match status" value="1"/>
</dbReference>
<proteinExistence type="inferred from homology"/>
<comment type="similarity">
    <text evidence="3">Belongs to the serine/threonine dehydratase family.</text>
</comment>
<evidence type="ECO:0000256" key="3">
    <source>
        <dbReference type="ARBA" id="ARBA00010869"/>
    </source>
</evidence>
<keyword evidence="6" id="KW-0456">Lyase</keyword>
<dbReference type="Pfam" id="PF00291">
    <property type="entry name" value="PALP"/>
    <property type="match status" value="1"/>
</dbReference>
<evidence type="ECO:0000256" key="4">
    <source>
        <dbReference type="ARBA" id="ARBA00012096"/>
    </source>
</evidence>
<comment type="caution">
    <text evidence="10">The sequence shown here is derived from an EMBL/GenBank/DDBJ whole genome shotgun (WGS) entry which is preliminary data.</text>
</comment>
<evidence type="ECO:0000256" key="7">
    <source>
        <dbReference type="ARBA" id="ARBA00025527"/>
    </source>
</evidence>
<dbReference type="EC" id="4.3.1.19" evidence="4"/>
<comment type="function">
    <text evidence="7">Catalyzes the anaerobic formation of alpha-ketobutyrate and ammonia from threonine in a two-step reaction. The first step involved a dehydration of threonine and a production of enamine intermediates (aminocrotonate), which tautomerizes to its imine form (iminobutyrate). Both intermediates are unstable and short-lived. The second step is the nonenzymatic hydrolysis of the enamine/imine intermediates to form 2-ketobutyrate and free ammonia. In the low water environment of the cell, the second step is accelerated by RidA.</text>
</comment>
<dbReference type="GO" id="GO:0006565">
    <property type="term" value="P:L-serine catabolic process"/>
    <property type="evidence" value="ECO:0007669"/>
    <property type="project" value="TreeGrafter"/>
</dbReference>
<protein>
    <recommendedName>
        <fullName evidence="4">threonine ammonia-lyase</fullName>
        <ecNumber evidence="4">4.3.1.19</ecNumber>
    </recommendedName>
    <alternativeName>
        <fullName evidence="8">Threonine deaminase</fullName>
    </alternativeName>
</protein>
<dbReference type="GO" id="GO:0006567">
    <property type="term" value="P:L-threonine catabolic process"/>
    <property type="evidence" value="ECO:0007669"/>
    <property type="project" value="TreeGrafter"/>
</dbReference>
<gene>
    <name evidence="10" type="ORF">EDD33_1530</name>
</gene>
<dbReference type="PANTHER" id="PTHR48078">
    <property type="entry name" value="THREONINE DEHYDRATASE, MITOCHONDRIAL-RELATED"/>
    <property type="match status" value="1"/>
</dbReference>
<dbReference type="InterPro" id="IPR050147">
    <property type="entry name" value="Ser/Thr_Dehydratase"/>
</dbReference>
<sequence>MIRGNQVYWTDRYPTAETGPVTPTPLLTPSTLDLDGVLRAAEVVARHLPATPSWSYPVLDRRVGGRVVVKHENVQPTGAFKVRGGVNLAASLTPSEVRRGLVTASTGNHAQSTAYAARLAGTRAVVVMPTSAPAVKRDAVAALGAEVVVHGPDLGASAAHARELAERDGLRWVSPGDDPAIVLGHATLHLELFRVHPDLEVLFVPIGSGTSAAGACLVRDALAPDCRVVGVQSAAAPAAHDSWRSGSLVSADCRTRVAGLATCAGYALPQSVLAAGLDDFVLVTDDQIDAAARVLATDAHTLAEGAGAASLAALLARPAAPAVSAIVVSGGNASLEELASLARG</sequence>
<dbReference type="InterPro" id="IPR001926">
    <property type="entry name" value="TrpB-like_PALP"/>
</dbReference>
<evidence type="ECO:0000256" key="2">
    <source>
        <dbReference type="ARBA" id="ARBA00001933"/>
    </source>
</evidence>
<evidence type="ECO:0000259" key="9">
    <source>
        <dbReference type="Pfam" id="PF00291"/>
    </source>
</evidence>
<comment type="cofactor">
    <cofactor evidence="2">
        <name>pyridoxal 5'-phosphate</name>
        <dbReference type="ChEBI" id="CHEBI:597326"/>
    </cofactor>
</comment>
<evidence type="ECO:0000256" key="8">
    <source>
        <dbReference type="ARBA" id="ARBA00031427"/>
    </source>
</evidence>
<name>A0A3N2CT12_9ACTN</name>
<dbReference type="GO" id="GO:0009097">
    <property type="term" value="P:isoleucine biosynthetic process"/>
    <property type="evidence" value="ECO:0007669"/>
    <property type="project" value="TreeGrafter"/>
</dbReference>
<feature type="domain" description="Tryptophan synthase beta chain-like PALP" evidence="9">
    <location>
        <begin position="47"/>
        <end position="320"/>
    </location>
</feature>
<evidence type="ECO:0000256" key="6">
    <source>
        <dbReference type="ARBA" id="ARBA00023239"/>
    </source>
</evidence>
<dbReference type="GO" id="GO:0003941">
    <property type="term" value="F:L-serine ammonia-lyase activity"/>
    <property type="evidence" value="ECO:0007669"/>
    <property type="project" value="TreeGrafter"/>
</dbReference>
<evidence type="ECO:0000256" key="1">
    <source>
        <dbReference type="ARBA" id="ARBA00001274"/>
    </source>
</evidence>
<organism evidence="10 11">
    <name type="scientific">Nocardioides aurantiacus</name>
    <dbReference type="NCBI Taxonomy" id="86796"/>
    <lineage>
        <taxon>Bacteria</taxon>
        <taxon>Bacillati</taxon>
        <taxon>Actinomycetota</taxon>
        <taxon>Actinomycetes</taxon>
        <taxon>Propionibacteriales</taxon>
        <taxon>Nocardioidaceae</taxon>
        <taxon>Nocardioides</taxon>
    </lineage>
</organism>
<dbReference type="PANTHER" id="PTHR48078:SF7">
    <property type="entry name" value="BLL6502 PROTEIN"/>
    <property type="match status" value="1"/>
</dbReference>
<keyword evidence="11" id="KW-1185">Reference proteome</keyword>
<dbReference type="FunFam" id="3.40.50.1100:FF:000005">
    <property type="entry name" value="Threonine dehydratase catabolic"/>
    <property type="match status" value="1"/>
</dbReference>